<feature type="compositionally biased region" description="Low complexity" evidence="1">
    <location>
        <begin position="7"/>
        <end position="17"/>
    </location>
</feature>
<dbReference type="Pfam" id="PF10531">
    <property type="entry name" value="SLBB"/>
    <property type="match status" value="1"/>
</dbReference>
<dbReference type="InterPro" id="IPR003583">
    <property type="entry name" value="Hlx-hairpin-Hlx_DNA-bd_motif"/>
</dbReference>
<dbReference type="GO" id="GO:0003677">
    <property type="term" value="F:DNA binding"/>
    <property type="evidence" value="ECO:0007669"/>
    <property type="project" value="UniProtKB-KW"/>
</dbReference>
<feature type="compositionally biased region" description="Low complexity" evidence="1">
    <location>
        <begin position="220"/>
        <end position="229"/>
    </location>
</feature>
<sequence length="289" mass="28723">MPPAPAWVPAVPGPEGAWGEDGAFGPDARPVAAEPATSAALRRVRGEYAAQHGHPLDHAPPARHRLRWAVTGRAAGVAVLALAIVGGAVAIRAASVSAGPAVVLPIPSPEGTTGCLTPCSRPPTAAATTPAASAAPATAVVVVVHVVGAVRHHGIVRLPTGSRVGDAVDAAGGATSRADLDGLNLARVLVDGEQIVVPREGQVPVAPAPAPGAGPPADPASPSSGAAQPVDVNTADAAALDALPGIGPVLAQRIVDYRAEHPFTSVDELEDVPGIGPAVLERLRDLVRV</sequence>
<dbReference type="InterPro" id="IPR019554">
    <property type="entry name" value="Soluble_ligand-bd"/>
</dbReference>
<comment type="caution">
    <text evidence="3">The sequence shown here is derived from an EMBL/GenBank/DDBJ whole genome shotgun (WGS) entry which is preliminary data.</text>
</comment>
<dbReference type="Gene3D" id="1.10.150.320">
    <property type="entry name" value="Photosystem II 12 kDa extrinsic protein"/>
    <property type="match status" value="1"/>
</dbReference>
<dbReference type="PANTHER" id="PTHR21180">
    <property type="entry name" value="ENDONUCLEASE/EXONUCLEASE/PHOSPHATASE FAMILY DOMAIN-CONTAINING PROTEIN 1"/>
    <property type="match status" value="1"/>
</dbReference>
<reference evidence="3 4" key="1">
    <citation type="submission" date="2023-06" db="EMBL/GenBank/DDBJ databases">
        <title>Cellulomonas sp. MW9 Whole genome sequence.</title>
        <authorList>
            <person name="Park S."/>
        </authorList>
    </citation>
    <scope>NUCLEOTIDE SEQUENCE [LARGE SCALE GENOMIC DNA]</scope>
    <source>
        <strain evidence="3 4">MW9</strain>
    </source>
</reference>
<organism evidence="3 4">
    <name type="scientific">Cellulomonas edaphi</name>
    <dbReference type="NCBI Taxonomy" id="3053468"/>
    <lineage>
        <taxon>Bacteria</taxon>
        <taxon>Bacillati</taxon>
        <taxon>Actinomycetota</taxon>
        <taxon>Actinomycetes</taxon>
        <taxon>Micrococcales</taxon>
        <taxon>Cellulomonadaceae</taxon>
        <taxon>Cellulomonas</taxon>
    </lineage>
</organism>
<gene>
    <name evidence="3" type="ORF">QRT05_09510</name>
</gene>
<dbReference type="PANTHER" id="PTHR21180:SF32">
    <property type="entry name" value="ENDONUCLEASE_EXONUCLEASE_PHOSPHATASE FAMILY DOMAIN-CONTAINING PROTEIN 1"/>
    <property type="match status" value="1"/>
</dbReference>
<evidence type="ECO:0000256" key="1">
    <source>
        <dbReference type="SAM" id="MobiDB-lite"/>
    </source>
</evidence>
<dbReference type="InterPro" id="IPR051675">
    <property type="entry name" value="Endo/Exo/Phosphatase_dom_1"/>
</dbReference>
<feature type="compositionally biased region" description="Pro residues" evidence="1">
    <location>
        <begin position="206"/>
        <end position="219"/>
    </location>
</feature>
<dbReference type="RefSeq" id="WP_289446927.1">
    <property type="nucleotide sequence ID" value="NZ_JAUCGR010000002.1"/>
</dbReference>
<keyword evidence="4" id="KW-1185">Reference proteome</keyword>
<dbReference type="InterPro" id="IPR010994">
    <property type="entry name" value="RuvA_2-like"/>
</dbReference>
<dbReference type="EMBL" id="JAUCGR010000002">
    <property type="protein sequence ID" value="MDM7831568.1"/>
    <property type="molecule type" value="Genomic_DNA"/>
</dbReference>
<evidence type="ECO:0000313" key="4">
    <source>
        <dbReference type="Proteomes" id="UP001321453"/>
    </source>
</evidence>
<dbReference type="SMART" id="SM00278">
    <property type="entry name" value="HhH1"/>
    <property type="match status" value="2"/>
</dbReference>
<name>A0ABT7S7G3_9CELL</name>
<proteinExistence type="predicted"/>
<dbReference type="Gene3D" id="3.10.560.10">
    <property type="entry name" value="Outer membrane lipoprotein wza domain like"/>
    <property type="match status" value="1"/>
</dbReference>
<protein>
    <submittedName>
        <fullName evidence="3">ComEA family DNA-binding protein</fullName>
    </submittedName>
</protein>
<dbReference type="Pfam" id="PF12836">
    <property type="entry name" value="HHH_3"/>
    <property type="match status" value="1"/>
</dbReference>
<evidence type="ECO:0000259" key="2">
    <source>
        <dbReference type="SMART" id="SM00278"/>
    </source>
</evidence>
<feature type="region of interest" description="Disordered" evidence="1">
    <location>
        <begin position="203"/>
        <end position="229"/>
    </location>
</feature>
<keyword evidence="3" id="KW-0238">DNA-binding</keyword>
<feature type="domain" description="Helix-hairpin-helix DNA-binding motif class 1" evidence="2">
    <location>
        <begin position="238"/>
        <end position="257"/>
    </location>
</feature>
<dbReference type="SUPFAM" id="SSF47781">
    <property type="entry name" value="RuvA domain 2-like"/>
    <property type="match status" value="1"/>
</dbReference>
<dbReference type="Proteomes" id="UP001321453">
    <property type="component" value="Unassembled WGS sequence"/>
</dbReference>
<feature type="domain" description="Helix-hairpin-helix DNA-binding motif class 1" evidence="2">
    <location>
        <begin position="267"/>
        <end position="286"/>
    </location>
</feature>
<accession>A0ABT7S7G3</accession>
<feature type="region of interest" description="Disordered" evidence="1">
    <location>
        <begin position="1"/>
        <end position="21"/>
    </location>
</feature>
<evidence type="ECO:0000313" key="3">
    <source>
        <dbReference type="EMBL" id="MDM7831568.1"/>
    </source>
</evidence>